<name>A0A5B7DGP9_PORTR</name>
<evidence type="ECO:0000313" key="2">
    <source>
        <dbReference type="Proteomes" id="UP000324222"/>
    </source>
</evidence>
<proteinExistence type="predicted"/>
<dbReference type="Proteomes" id="UP000324222">
    <property type="component" value="Unassembled WGS sequence"/>
</dbReference>
<protein>
    <submittedName>
        <fullName evidence="1">Uncharacterized protein</fullName>
    </submittedName>
</protein>
<keyword evidence="2" id="KW-1185">Reference proteome</keyword>
<reference evidence="1 2" key="1">
    <citation type="submission" date="2019-05" db="EMBL/GenBank/DDBJ databases">
        <title>Another draft genome of Portunus trituberculatus and its Hox gene families provides insights of decapod evolution.</title>
        <authorList>
            <person name="Jeong J.-H."/>
            <person name="Song I."/>
            <person name="Kim S."/>
            <person name="Choi T."/>
            <person name="Kim D."/>
            <person name="Ryu S."/>
            <person name="Kim W."/>
        </authorList>
    </citation>
    <scope>NUCLEOTIDE SEQUENCE [LARGE SCALE GENOMIC DNA]</scope>
    <source>
        <tissue evidence="1">Muscle</tissue>
    </source>
</reference>
<dbReference type="AlphaFoldDB" id="A0A5B7DGP9"/>
<comment type="caution">
    <text evidence="1">The sequence shown here is derived from an EMBL/GenBank/DDBJ whole genome shotgun (WGS) entry which is preliminary data.</text>
</comment>
<evidence type="ECO:0000313" key="1">
    <source>
        <dbReference type="EMBL" id="MPC20286.1"/>
    </source>
</evidence>
<accession>A0A5B7DGP9</accession>
<organism evidence="1 2">
    <name type="scientific">Portunus trituberculatus</name>
    <name type="common">Swimming crab</name>
    <name type="synonym">Neptunus trituberculatus</name>
    <dbReference type="NCBI Taxonomy" id="210409"/>
    <lineage>
        <taxon>Eukaryota</taxon>
        <taxon>Metazoa</taxon>
        <taxon>Ecdysozoa</taxon>
        <taxon>Arthropoda</taxon>
        <taxon>Crustacea</taxon>
        <taxon>Multicrustacea</taxon>
        <taxon>Malacostraca</taxon>
        <taxon>Eumalacostraca</taxon>
        <taxon>Eucarida</taxon>
        <taxon>Decapoda</taxon>
        <taxon>Pleocyemata</taxon>
        <taxon>Brachyura</taxon>
        <taxon>Eubrachyura</taxon>
        <taxon>Portunoidea</taxon>
        <taxon>Portunidae</taxon>
        <taxon>Portuninae</taxon>
        <taxon>Portunus</taxon>
    </lineage>
</organism>
<gene>
    <name evidence="1" type="ORF">E2C01_013221</name>
</gene>
<dbReference type="EMBL" id="VSRR010000855">
    <property type="protein sequence ID" value="MPC20286.1"/>
    <property type="molecule type" value="Genomic_DNA"/>
</dbReference>
<sequence length="78" mass="9013">MVSHNQLRFELTIVQTFEAEVVTILSWRRSRTQLTTVTVHDDVCEAEARTCHHFSPATASRRLAATIRWAGQRVFICR</sequence>